<dbReference type="EMBL" id="BMIB01000006">
    <property type="protein sequence ID" value="GGH81600.1"/>
    <property type="molecule type" value="Genomic_DNA"/>
</dbReference>
<reference evidence="3" key="1">
    <citation type="journal article" date="2014" name="Int. J. Syst. Evol. Microbiol.">
        <title>Complete genome sequence of Corynebacterium casei LMG S-19264T (=DSM 44701T), isolated from a smear-ripened cheese.</title>
        <authorList>
            <consortium name="US DOE Joint Genome Institute (JGI-PGF)"/>
            <person name="Walter F."/>
            <person name="Albersmeier A."/>
            <person name="Kalinowski J."/>
            <person name="Ruckert C."/>
        </authorList>
    </citation>
    <scope>NUCLEOTIDE SEQUENCE</scope>
    <source>
        <strain evidence="3">CGMCC 1.15290</strain>
    </source>
</reference>
<sequence>MWSCKKEKDLQPLTNTDSSVVSHSPLKGGDGIYDVLGCGYDLTTQFAHPSGSRSPIVDIDKLKAAYPTRVEDLMLREQDFYYEWGSNALDYTKKLAFSVTGSSTLSAFTGEVKFSTNESDSFSSKYIHGIYIIMVKQKQVRFDSDPVLLRQYLTDDFLDYIQNKSPEMIVTKFGTHVLTNIITGGKLQITYHSETTSENRSKAAQAGVKTSVGKIFSLNTNIDISETEANKNTKWVLRYRSVGGDPTKNIQGIRQQGVDEAPVDYSAWQASATPERAELIEFGPNALIPIYELITDPVKKAAVQNYITQYLQAKTVNLTYATAPLYMFYNWDLNDHFLTTEPNELAGLRNWEARGVLGNIYLDNSMSGTVPLYRYYMYNSTRFYTTNYMELGAGNQNGHLEKISGYIFPTQVAGTIPIYRYNYQGHHRYTINWNELGNGAAGWVYEGITGYIKQ</sequence>
<dbReference type="Pfam" id="PF01823">
    <property type="entry name" value="MACPF"/>
    <property type="match status" value="1"/>
</dbReference>
<keyword evidence="4" id="KW-1185">Reference proteome</keyword>
<evidence type="ECO:0000313" key="4">
    <source>
        <dbReference type="Proteomes" id="UP000627292"/>
    </source>
</evidence>
<gene>
    <name evidence="3" type="ORF">GCM10011379_54230</name>
</gene>
<dbReference type="PROSITE" id="PS51412">
    <property type="entry name" value="MACPF_2"/>
    <property type="match status" value="1"/>
</dbReference>
<dbReference type="Proteomes" id="UP000627292">
    <property type="component" value="Unassembled WGS sequence"/>
</dbReference>
<dbReference type="AlphaFoldDB" id="A0A917N0S6"/>
<organism evidence="3 4">
    <name type="scientific">Filimonas zeae</name>
    <dbReference type="NCBI Taxonomy" id="1737353"/>
    <lineage>
        <taxon>Bacteria</taxon>
        <taxon>Pseudomonadati</taxon>
        <taxon>Bacteroidota</taxon>
        <taxon>Chitinophagia</taxon>
        <taxon>Chitinophagales</taxon>
        <taxon>Chitinophagaceae</taxon>
        <taxon>Filimonas</taxon>
    </lineage>
</organism>
<comment type="caution">
    <text evidence="3">The sequence shown here is derived from an EMBL/GenBank/DDBJ whole genome shotgun (WGS) entry which is preliminary data.</text>
</comment>
<evidence type="ECO:0000259" key="2">
    <source>
        <dbReference type="PROSITE" id="PS51412"/>
    </source>
</evidence>
<name>A0A917N0S6_9BACT</name>
<feature type="compositionally biased region" description="Polar residues" evidence="1">
    <location>
        <begin position="12"/>
        <end position="21"/>
    </location>
</feature>
<feature type="domain" description="MACPF" evidence="2">
    <location>
        <begin position="1"/>
        <end position="324"/>
    </location>
</feature>
<proteinExistence type="predicted"/>
<dbReference type="Pfam" id="PF18885">
    <property type="entry name" value="DUF5648"/>
    <property type="match status" value="1"/>
</dbReference>
<protein>
    <recommendedName>
        <fullName evidence="2">MACPF domain-containing protein</fullName>
    </recommendedName>
</protein>
<evidence type="ECO:0000313" key="3">
    <source>
        <dbReference type="EMBL" id="GGH81600.1"/>
    </source>
</evidence>
<accession>A0A917N0S6</accession>
<evidence type="ECO:0000256" key="1">
    <source>
        <dbReference type="SAM" id="MobiDB-lite"/>
    </source>
</evidence>
<dbReference type="InterPro" id="IPR020864">
    <property type="entry name" value="MACPF"/>
</dbReference>
<feature type="compositionally biased region" description="Basic and acidic residues" evidence="1">
    <location>
        <begin position="1"/>
        <end position="10"/>
    </location>
</feature>
<feature type="region of interest" description="Disordered" evidence="1">
    <location>
        <begin position="1"/>
        <end position="21"/>
    </location>
</feature>
<reference evidence="3" key="2">
    <citation type="submission" date="2020-09" db="EMBL/GenBank/DDBJ databases">
        <authorList>
            <person name="Sun Q."/>
            <person name="Zhou Y."/>
        </authorList>
    </citation>
    <scope>NUCLEOTIDE SEQUENCE</scope>
    <source>
        <strain evidence="3">CGMCC 1.15290</strain>
    </source>
</reference>
<dbReference type="InterPro" id="IPR043708">
    <property type="entry name" value="DUF5648"/>
</dbReference>